<accession>A0A3T0D8W5</accession>
<dbReference type="EMBL" id="CP034791">
    <property type="protein sequence ID" value="AZT91484.1"/>
    <property type="molecule type" value="Genomic_DNA"/>
</dbReference>
<feature type="domain" description="SpoVT-AbrB" evidence="1">
    <location>
        <begin position="6"/>
        <end position="53"/>
    </location>
</feature>
<proteinExistence type="predicted"/>
<organism evidence="2 3">
    <name type="scientific">Caldicellulosiruptor changbaiensis</name>
    <dbReference type="NCBI Taxonomy" id="1222016"/>
    <lineage>
        <taxon>Bacteria</taxon>
        <taxon>Bacillati</taxon>
        <taxon>Bacillota</taxon>
        <taxon>Bacillota incertae sedis</taxon>
        <taxon>Caldicellulosiruptorales</taxon>
        <taxon>Caldicellulosiruptoraceae</taxon>
        <taxon>Caldicellulosiruptor</taxon>
    </lineage>
</organism>
<sequence length="107" mass="11933">MIHATSKIIGRGQVELPAEIRKIIGGEKIGDSVLFTVLDNGKVVIEVIKKRKLSELGGSLKSSIAFIDLDHETNATKEIWVRKRARETQHDGKSMIRCECNFEICIA</sequence>
<dbReference type="RefSeq" id="WP_127352793.1">
    <property type="nucleotide sequence ID" value="NZ_CP034791.1"/>
</dbReference>
<dbReference type="GO" id="GO:0003677">
    <property type="term" value="F:DNA binding"/>
    <property type="evidence" value="ECO:0007669"/>
    <property type="project" value="UniProtKB-KW"/>
</dbReference>
<protein>
    <submittedName>
        <fullName evidence="2">AbrB/MazE/SpoVT family DNA-binding domain-containing protein</fullName>
    </submittedName>
</protein>
<evidence type="ECO:0000313" key="2">
    <source>
        <dbReference type="EMBL" id="AZT91484.1"/>
    </source>
</evidence>
<keyword evidence="2" id="KW-0238">DNA-binding</keyword>
<keyword evidence="3" id="KW-1185">Reference proteome</keyword>
<dbReference type="AlphaFoldDB" id="A0A3T0D8W5"/>
<reference evidence="2 3" key="1">
    <citation type="submission" date="2018-12" db="EMBL/GenBank/DDBJ databases">
        <title>Genome sequence from the cellulolytic species, Caldicellulosiruptor changbaiensis.</title>
        <authorList>
            <person name="Blumer-Schuette S.E."/>
            <person name="Mendoza C."/>
        </authorList>
    </citation>
    <scope>NUCLEOTIDE SEQUENCE [LARGE SCALE GENOMIC DNA]</scope>
    <source>
        <strain evidence="2 3">CBS-Z</strain>
    </source>
</reference>
<dbReference type="Gene3D" id="2.10.260.10">
    <property type="match status" value="1"/>
</dbReference>
<name>A0A3T0D8W5_9FIRM</name>
<evidence type="ECO:0000259" key="1">
    <source>
        <dbReference type="SMART" id="SM00966"/>
    </source>
</evidence>
<dbReference type="SMART" id="SM00966">
    <property type="entry name" value="SpoVT_AbrB"/>
    <property type="match status" value="1"/>
</dbReference>
<gene>
    <name evidence="2" type="ORF">ELD05_13230</name>
</gene>
<dbReference type="InterPro" id="IPR037914">
    <property type="entry name" value="SpoVT-AbrB_sf"/>
</dbReference>
<dbReference type="SUPFAM" id="SSF89447">
    <property type="entry name" value="AbrB/MazE/MraZ-like"/>
    <property type="match status" value="1"/>
</dbReference>
<dbReference type="InterPro" id="IPR007159">
    <property type="entry name" value="SpoVT-AbrB_dom"/>
</dbReference>
<dbReference type="KEGG" id="ccha:ELD05_13230"/>
<evidence type="ECO:0000313" key="3">
    <source>
        <dbReference type="Proteomes" id="UP000282930"/>
    </source>
</evidence>
<dbReference type="Proteomes" id="UP000282930">
    <property type="component" value="Chromosome"/>
</dbReference>